<comment type="caution">
    <text evidence="1">The sequence shown here is derived from an EMBL/GenBank/DDBJ whole genome shotgun (WGS) entry which is preliminary data.</text>
</comment>
<protein>
    <submittedName>
        <fullName evidence="1">Uncharacterized protein</fullName>
    </submittedName>
</protein>
<dbReference type="EMBL" id="CM023473">
    <property type="protein sequence ID" value="KAH7953099.1"/>
    <property type="molecule type" value="Genomic_DNA"/>
</dbReference>
<name>A0ACB8CV75_DERSI</name>
<organism evidence="1 2">
    <name type="scientific">Dermacentor silvarum</name>
    <name type="common">Tick</name>
    <dbReference type="NCBI Taxonomy" id="543639"/>
    <lineage>
        <taxon>Eukaryota</taxon>
        <taxon>Metazoa</taxon>
        <taxon>Ecdysozoa</taxon>
        <taxon>Arthropoda</taxon>
        <taxon>Chelicerata</taxon>
        <taxon>Arachnida</taxon>
        <taxon>Acari</taxon>
        <taxon>Parasitiformes</taxon>
        <taxon>Ixodida</taxon>
        <taxon>Ixodoidea</taxon>
        <taxon>Ixodidae</taxon>
        <taxon>Rhipicephalinae</taxon>
        <taxon>Dermacentor</taxon>
    </lineage>
</organism>
<proteinExistence type="predicted"/>
<evidence type="ECO:0000313" key="1">
    <source>
        <dbReference type="EMBL" id="KAH7953099.1"/>
    </source>
</evidence>
<evidence type="ECO:0000313" key="2">
    <source>
        <dbReference type="Proteomes" id="UP000821865"/>
    </source>
</evidence>
<dbReference type="Proteomes" id="UP000821865">
    <property type="component" value="Chromosome 4"/>
</dbReference>
<reference evidence="1" key="1">
    <citation type="submission" date="2020-05" db="EMBL/GenBank/DDBJ databases">
        <title>Large-scale comparative analyses of tick genomes elucidate their genetic diversity and vector capacities.</title>
        <authorList>
            <person name="Jia N."/>
            <person name="Wang J."/>
            <person name="Shi W."/>
            <person name="Du L."/>
            <person name="Sun Y."/>
            <person name="Zhan W."/>
            <person name="Jiang J."/>
            <person name="Wang Q."/>
            <person name="Zhang B."/>
            <person name="Ji P."/>
            <person name="Sakyi L.B."/>
            <person name="Cui X."/>
            <person name="Yuan T."/>
            <person name="Jiang B."/>
            <person name="Yang W."/>
            <person name="Lam T.T.-Y."/>
            <person name="Chang Q."/>
            <person name="Ding S."/>
            <person name="Wang X."/>
            <person name="Zhu J."/>
            <person name="Ruan X."/>
            <person name="Zhao L."/>
            <person name="Wei J."/>
            <person name="Que T."/>
            <person name="Du C."/>
            <person name="Cheng J."/>
            <person name="Dai P."/>
            <person name="Han X."/>
            <person name="Huang E."/>
            <person name="Gao Y."/>
            <person name="Liu J."/>
            <person name="Shao H."/>
            <person name="Ye R."/>
            <person name="Li L."/>
            <person name="Wei W."/>
            <person name="Wang X."/>
            <person name="Wang C."/>
            <person name="Yang T."/>
            <person name="Huo Q."/>
            <person name="Li W."/>
            <person name="Guo W."/>
            <person name="Chen H."/>
            <person name="Zhou L."/>
            <person name="Ni X."/>
            <person name="Tian J."/>
            <person name="Zhou Y."/>
            <person name="Sheng Y."/>
            <person name="Liu T."/>
            <person name="Pan Y."/>
            <person name="Xia L."/>
            <person name="Li J."/>
            <person name="Zhao F."/>
            <person name="Cao W."/>
        </authorList>
    </citation>
    <scope>NUCLEOTIDE SEQUENCE</scope>
    <source>
        <strain evidence="1">Dsil-2018</strain>
    </source>
</reference>
<gene>
    <name evidence="1" type="ORF">HPB49_004602</name>
</gene>
<keyword evidence="2" id="KW-1185">Reference proteome</keyword>
<sequence length="205" mass="22520">MSAAEFAELDESEFRECPVDDPKNTVLAVCYTSGSTGMPKGTEMTHYNCVASFYTSRLQALVREMRRISRRMPSVKRIIITGSVLSTTAADAAREAFDDGLECMLNMYGMTESCSAVTAQPRTSGTRTGSHTGVPNTMAMLKRITVGCSMDVITPTKGVRLWQCRPQVRLGRWLSRISQRIDHRSHFCGSQVVPGAPQLLSAVCD</sequence>
<accession>A0ACB8CV75</accession>